<gene>
    <name evidence="3" type="ORF">IE81DRAFT_334045</name>
</gene>
<evidence type="ECO:0000256" key="2">
    <source>
        <dbReference type="SAM" id="Phobius"/>
    </source>
</evidence>
<keyword evidence="2" id="KW-1133">Transmembrane helix</keyword>
<dbReference type="PANTHER" id="PTHR31595">
    <property type="entry name" value="LONG-CHAIN-ALCOHOL O-FATTY-ACYLTRANSFERASE 3-RELATED"/>
    <property type="match status" value="1"/>
</dbReference>
<dbReference type="RefSeq" id="XP_025370719.1">
    <property type="nucleotide sequence ID" value="XM_025515401.1"/>
</dbReference>
<feature type="transmembrane region" description="Helical" evidence="2">
    <location>
        <begin position="122"/>
        <end position="141"/>
    </location>
</feature>
<proteinExistence type="predicted"/>
<dbReference type="STRING" id="1522189.A0A316W1K1"/>
<protein>
    <recommendedName>
        <fullName evidence="5">Wax synthase domain-containing protein</fullName>
    </recommendedName>
</protein>
<dbReference type="GO" id="GO:0008374">
    <property type="term" value="F:O-acyltransferase activity"/>
    <property type="evidence" value="ECO:0007669"/>
    <property type="project" value="InterPro"/>
</dbReference>
<dbReference type="GeneID" id="37037271"/>
<feature type="transmembrane region" description="Helical" evidence="2">
    <location>
        <begin position="403"/>
        <end position="421"/>
    </location>
</feature>
<accession>A0A316W1K1</accession>
<dbReference type="EMBL" id="KZ819368">
    <property type="protein sequence ID" value="PWN43559.1"/>
    <property type="molecule type" value="Genomic_DNA"/>
</dbReference>
<feature type="transmembrane region" description="Helical" evidence="2">
    <location>
        <begin position="433"/>
        <end position="457"/>
    </location>
</feature>
<keyword evidence="2" id="KW-0472">Membrane</keyword>
<dbReference type="InterPro" id="IPR044851">
    <property type="entry name" value="Wax_synthase"/>
</dbReference>
<feature type="transmembrane region" description="Helical" evidence="2">
    <location>
        <begin position="189"/>
        <end position="207"/>
    </location>
</feature>
<evidence type="ECO:0008006" key="5">
    <source>
        <dbReference type="Google" id="ProtNLM"/>
    </source>
</evidence>
<organism evidence="3 4">
    <name type="scientific">Ceraceosorus guamensis</name>
    <dbReference type="NCBI Taxonomy" id="1522189"/>
    <lineage>
        <taxon>Eukaryota</taxon>
        <taxon>Fungi</taxon>
        <taxon>Dikarya</taxon>
        <taxon>Basidiomycota</taxon>
        <taxon>Ustilaginomycotina</taxon>
        <taxon>Exobasidiomycetes</taxon>
        <taxon>Ceraceosorales</taxon>
        <taxon>Ceraceosoraceae</taxon>
        <taxon>Ceraceosorus</taxon>
    </lineage>
</organism>
<feature type="transmembrane region" description="Helical" evidence="2">
    <location>
        <begin position="227"/>
        <end position="251"/>
    </location>
</feature>
<keyword evidence="4" id="KW-1185">Reference proteome</keyword>
<dbReference type="OrthoDB" id="1077582at2759"/>
<dbReference type="AlphaFoldDB" id="A0A316W1K1"/>
<evidence type="ECO:0000313" key="4">
    <source>
        <dbReference type="Proteomes" id="UP000245783"/>
    </source>
</evidence>
<dbReference type="InParanoid" id="A0A316W1K1"/>
<feature type="compositionally biased region" description="Basic and acidic residues" evidence="1">
    <location>
        <begin position="322"/>
        <end position="344"/>
    </location>
</feature>
<dbReference type="PANTHER" id="PTHR31595:SF57">
    <property type="entry name" value="OS04G0481900 PROTEIN"/>
    <property type="match status" value="1"/>
</dbReference>
<feature type="region of interest" description="Disordered" evidence="1">
    <location>
        <begin position="322"/>
        <end position="368"/>
    </location>
</feature>
<feature type="transmembrane region" description="Helical" evidence="2">
    <location>
        <begin position="61"/>
        <end position="83"/>
    </location>
</feature>
<feature type="transmembrane region" description="Helical" evidence="2">
    <location>
        <begin position="92"/>
        <end position="110"/>
    </location>
</feature>
<keyword evidence="2" id="KW-0812">Transmembrane</keyword>
<reference evidence="3 4" key="1">
    <citation type="journal article" date="2018" name="Mol. Biol. Evol.">
        <title>Broad Genomic Sampling Reveals a Smut Pathogenic Ancestry of the Fungal Clade Ustilaginomycotina.</title>
        <authorList>
            <person name="Kijpornyongpan T."/>
            <person name="Mondo S.J."/>
            <person name="Barry K."/>
            <person name="Sandor L."/>
            <person name="Lee J."/>
            <person name="Lipzen A."/>
            <person name="Pangilinan J."/>
            <person name="LaButti K."/>
            <person name="Hainaut M."/>
            <person name="Henrissat B."/>
            <person name="Grigoriev I.V."/>
            <person name="Spatafora J.W."/>
            <person name="Aime M.C."/>
        </authorList>
    </citation>
    <scope>NUCLEOTIDE SEQUENCE [LARGE SCALE GENOMIC DNA]</scope>
    <source>
        <strain evidence="3 4">MCA 4658</strain>
    </source>
</reference>
<feature type="compositionally biased region" description="Low complexity" evidence="1">
    <location>
        <begin position="354"/>
        <end position="364"/>
    </location>
</feature>
<evidence type="ECO:0000313" key="3">
    <source>
        <dbReference type="EMBL" id="PWN43559.1"/>
    </source>
</evidence>
<sequence>MVEFLDKASELAADTLGSLFKPKYSKLGFPLLNSDPVLDAARWAGFEVVEYDLPPYPLRTAGIIAIRMMSFMFFTSFVARLLYYHVATKSQVLRYGCVGGLSAVLLAWPIVTGMSGCMMLDFWRPALGFRSSLLVYDIFVIRTRQEIDSWNFARFFCGLWAFPKEEDDIEERTKAEGFKRNARIENAKGYPKVLVEGIIFLLTLYIIPPYEIAKDLPQLKYHLYCDALGVSILMALALFGDGLLKGLGIIFNVEMQDMFESPLSTINIRLFWSHWNRAIASVFHRVIFGGHKNKKVSNNGPTKSQQIAASKRVRELAQAKRKTYDHLSETEAEHSKTDDEEHDRRAKKNGLKMTPTKPAQPQAKPAKRSPFLPKAVAAVVTFAASGIFHEHITYSTMGQADGMNFLFFVLNGLATVASTWFRRTYPEINNKIPTIVAVLLLHSFFLAVVPLFCNIFIKTGFFIQMEALKYEILPVNFKTRGSFIYIFGK</sequence>
<name>A0A316W1K1_9BASI</name>
<evidence type="ECO:0000256" key="1">
    <source>
        <dbReference type="SAM" id="MobiDB-lite"/>
    </source>
</evidence>
<dbReference type="Proteomes" id="UP000245783">
    <property type="component" value="Unassembled WGS sequence"/>
</dbReference>
<dbReference type="GO" id="GO:0006629">
    <property type="term" value="P:lipid metabolic process"/>
    <property type="evidence" value="ECO:0007669"/>
    <property type="project" value="InterPro"/>
</dbReference>